<proteinExistence type="predicted"/>
<dbReference type="InterPro" id="IPR050206">
    <property type="entry name" value="FtsK/SpoIIIE/SftA"/>
</dbReference>
<dbReference type="SUPFAM" id="SSF52540">
    <property type="entry name" value="P-loop containing nucleoside triphosphate hydrolases"/>
    <property type="match status" value="1"/>
</dbReference>
<dbReference type="Gene3D" id="3.40.50.300">
    <property type="entry name" value="P-loop containing nucleotide triphosphate hydrolases"/>
    <property type="match status" value="1"/>
</dbReference>
<dbReference type="Pfam" id="PF01580">
    <property type="entry name" value="FtsK_SpoIIIE"/>
    <property type="match status" value="1"/>
</dbReference>
<evidence type="ECO:0000313" key="6">
    <source>
        <dbReference type="Proteomes" id="UP000746503"/>
    </source>
</evidence>
<dbReference type="PROSITE" id="PS50901">
    <property type="entry name" value="FTSK"/>
    <property type="match status" value="1"/>
</dbReference>
<dbReference type="PANTHER" id="PTHR22683:SF41">
    <property type="entry name" value="DNA TRANSLOCASE FTSK"/>
    <property type="match status" value="1"/>
</dbReference>
<dbReference type="EMBL" id="JAAVJB010000002">
    <property type="protein sequence ID" value="NJP64790.1"/>
    <property type="molecule type" value="Genomic_DNA"/>
</dbReference>
<evidence type="ECO:0000256" key="3">
    <source>
        <dbReference type="PROSITE-ProRule" id="PRU00289"/>
    </source>
</evidence>
<dbReference type="PANTHER" id="PTHR22683">
    <property type="entry name" value="SPORULATION PROTEIN RELATED"/>
    <property type="match status" value="1"/>
</dbReference>
<protein>
    <submittedName>
        <fullName evidence="5">Plasmid transfer protein</fullName>
    </submittedName>
</protein>
<reference evidence="5 6" key="1">
    <citation type="submission" date="2020-03" db="EMBL/GenBank/DDBJ databases">
        <title>Draft genome of Streptomyces sp. ventii, isolated from the Axial Seamount in the Pacific Ocean, and resequencing of the two type strains Streptomyces lonarensis strain NCL 716 and Streptomyces bohaiensis strain 11A07.</title>
        <authorList>
            <person name="Loughran R.M."/>
            <person name="Pfannmuller K.M."/>
            <person name="Wasson B.J."/>
            <person name="Deadmond M.C."/>
            <person name="Paddock B.E."/>
            <person name="Koyack M.J."/>
            <person name="Gallegos D.A."/>
            <person name="Mitchell E.A."/>
            <person name="Ushijima B."/>
            <person name="Saw J.H."/>
            <person name="Mcphail K.L."/>
            <person name="Videau P."/>
        </authorList>
    </citation>
    <scope>NUCLEOTIDE SEQUENCE [LARGE SCALE GENOMIC DNA]</scope>
    <source>
        <strain evidence="6">5675061</strain>
    </source>
</reference>
<gene>
    <name evidence="5" type="ORF">HCJ92_00415</name>
</gene>
<organism evidence="5 6">
    <name type="scientific">Streptomyces spiramenti</name>
    <dbReference type="NCBI Taxonomy" id="2720606"/>
    <lineage>
        <taxon>Bacteria</taxon>
        <taxon>Bacillati</taxon>
        <taxon>Actinomycetota</taxon>
        <taxon>Actinomycetes</taxon>
        <taxon>Kitasatosporales</taxon>
        <taxon>Streptomycetaceae</taxon>
        <taxon>Streptomyces</taxon>
    </lineage>
</organism>
<accession>A0ABX1AKK2</accession>
<evidence type="ECO:0000259" key="4">
    <source>
        <dbReference type="PROSITE" id="PS50901"/>
    </source>
</evidence>
<feature type="binding site" evidence="3">
    <location>
        <begin position="179"/>
        <end position="186"/>
    </location>
    <ligand>
        <name>ATP</name>
        <dbReference type="ChEBI" id="CHEBI:30616"/>
    </ligand>
</feature>
<evidence type="ECO:0000256" key="1">
    <source>
        <dbReference type="ARBA" id="ARBA00022741"/>
    </source>
</evidence>
<evidence type="ECO:0000313" key="5">
    <source>
        <dbReference type="EMBL" id="NJP64790.1"/>
    </source>
</evidence>
<keyword evidence="1 3" id="KW-0547">Nucleotide-binding</keyword>
<feature type="domain" description="FtsK" evidence="4">
    <location>
        <begin position="153"/>
        <end position="360"/>
    </location>
</feature>
<sequence length="447" mass="48389">MVLVLVLVAALVALRWVRPAWWWLTVGWVLAVVRVLRRWSSVMDACGLVEDPSRMRLAVARWVHRPLPSPRVPRLVRLRVTSTGLVVRVRLLPGQDAYDFRSAADRLRHSFAMQQVTCREVRAGLVELRMTGFDVLARVRMSEVAGTSGDGLRLPVAVVEDGSTHWRDYRRIPHALTIGATQSGKSVYQRRLVKLLAPLPVALVGIDCKEGVELAPYAPRLSALVSTPEDALGLLNGLLERMEAVYQLIRREQRISADTAAAEITSDIWGLPAGLRPTPVVVIVDEVAELALVASKAEEKRRDAIITALVRLAQLGRAAGIYLEVCGQRFGADLGSGITMLRAQLSARTVHRVNDEGTAKMALSDAAPDAVAAAVRISPDRPGVAVAATAAGGWSLIRTPHTTMREAVSACAEHAAATPRINEIAAWQPSPSVSLNKAPMRPAATPA</sequence>
<dbReference type="InterPro" id="IPR027417">
    <property type="entry name" value="P-loop_NTPase"/>
</dbReference>
<dbReference type="Proteomes" id="UP000746503">
    <property type="component" value="Unassembled WGS sequence"/>
</dbReference>
<keyword evidence="6" id="KW-1185">Reference proteome</keyword>
<keyword evidence="2 3" id="KW-0067">ATP-binding</keyword>
<comment type="caution">
    <text evidence="5">The sequence shown here is derived from an EMBL/GenBank/DDBJ whole genome shotgun (WGS) entry which is preliminary data.</text>
</comment>
<evidence type="ECO:0000256" key="2">
    <source>
        <dbReference type="ARBA" id="ARBA00022840"/>
    </source>
</evidence>
<dbReference type="InterPro" id="IPR002543">
    <property type="entry name" value="FtsK_dom"/>
</dbReference>
<name>A0ABX1AKK2_9ACTN</name>